<dbReference type="InterPro" id="IPR004792">
    <property type="entry name" value="BaiN-like"/>
</dbReference>
<dbReference type="Gene3D" id="3.50.50.60">
    <property type="entry name" value="FAD/NAD(P)-binding domain"/>
    <property type="match status" value="1"/>
</dbReference>
<dbReference type="NCBIfam" id="TIGR03862">
    <property type="entry name" value="flavo_PP4765"/>
    <property type="match status" value="1"/>
</dbReference>
<evidence type="ECO:0000256" key="1">
    <source>
        <dbReference type="ARBA" id="ARBA00001974"/>
    </source>
</evidence>
<evidence type="ECO:0000259" key="5">
    <source>
        <dbReference type="Pfam" id="PF22780"/>
    </source>
</evidence>
<dbReference type="PANTHER" id="PTHR42887">
    <property type="entry name" value="OS12G0638800 PROTEIN"/>
    <property type="match status" value="1"/>
</dbReference>
<dbReference type="RefSeq" id="WP_064610660.1">
    <property type="nucleotide sequence ID" value="NZ_LXHB01000046.1"/>
</dbReference>
<dbReference type="SUPFAM" id="SSF51905">
    <property type="entry name" value="FAD/NAD(P)-binding domain"/>
    <property type="match status" value="1"/>
</dbReference>
<keyword evidence="3" id="KW-0274">FAD</keyword>
<organism evidence="6 7">
    <name type="scientific">Moraxella catarrhalis</name>
    <name type="common">Branhamella catarrhalis</name>
    <dbReference type="NCBI Taxonomy" id="480"/>
    <lineage>
        <taxon>Bacteria</taxon>
        <taxon>Pseudomonadati</taxon>
        <taxon>Pseudomonadota</taxon>
        <taxon>Gammaproteobacteria</taxon>
        <taxon>Moraxellales</taxon>
        <taxon>Moraxellaceae</taxon>
        <taxon>Moraxella</taxon>
    </lineage>
</organism>
<reference evidence="6 7" key="1">
    <citation type="journal article" date="2016" name="Genome Biol. Evol.">
        <title>Comparative Genomic Analyses of the Moraxella catarrhalis Serosensitive and Seroresistant Lineages Demonstrate Their Independent Evolution.</title>
        <authorList>
            <person name="Earl J.P."/>
            <person name="de Vries S.P."/>
            <person name="Ahmed A."/>
            <person name="Powell E."/>
            <person name="Schultz M.P."/>
            <person name="Hermans P.W."/>
            <person name="Hill D.J."/>
            <person name="Zhou Z."/>
            <person name="Constantinidou C.I."/>
            <person name="Hu F.Z."/>
            <person name="Bootsma H.J."/>
            <person name="Ehrlich G.D."/>
        </authorList>
    </citation>
    <scope>NUCLEOTIDE SEQUENCE [LARGE SCALE GENOMIC DNA]</scope>
    <source>
        <strain evidence="6 7">Z7542</strain>
    </source>
</reference>
<dbReference type="OrthoDB" id="5288829at2"/>
<dbReference type="InterPro" id="IPR023166">
    <property type="entry name" value="BaiN-like_dom_sf"/>
</dbReference>
<evidence type="ECO:0000256" key="3">
    <source>
        <dbReference type="ARBA" id="ARBA00022827"/>
    </source>
</evidence>
<sequence>MKPKIAVIGAGAAGLMAAEVLSLYPVSVDVYEYKPTAARKILMAGKTGLNISHSEPFETFVDRYTPNDWLTGYLQSFHADHIVAWMASLGIKSYIGSSGRIFPVEMKASKLVRAWLSRLNGRGVRFYYRHRCTQISGRVLSFDKLDAKAEVIDSFYADYDAVILACGGGSYRALGSDGAWQQWFDQDLLTPLYASNVGVLVDWSSFMVPLFGQPLKRIQISVGQKSHQGDVIISHYGLESGLIYRLNRAMRRSQQQNGFELSVDLMPDKSVDAICQTLSQAKRKSLNTLLKKAGLDAVKIAVLRECTPKADWSDTAKMATHIKNLTIQATGFRPIDEAISTGGGIKRIALGNDLQLIKESGVFCAGEMLDWDAPTGGYLLTACLATGRAAAYGVLRFLNIDQ</sequence>
<dbReference type="AlphaFoldDB" id="A0A198UHL3"/>
<dbReference type="Pfam" id="PF22780">
    <property type="entry name" value="HI0933_like_1st"/>
    <property type="match status" value="1"/>
</dbReference>
<evidence type="ECO:0000259" key="4">
    <source>
        <dbReference type="Pfam" id="PF03486"/>
    </source>
</evidence>
<proteinExistence type="predicted"/>
<dbReference type="EMBL" id="LXHC01000028">
    <property type="protein sequence ID" value="OAU94717.1"/>
    <property type="molecule type" value="Genomic_DNA"/>
</dbReference>
<dbReference type="NCBIfam" id="TIGR00275">
    <property type="entry name" value="aminoacetone oxidase family FAD-binding enzyme"/>
    <property type="match status" value="1"/>
</dbReference>
<comment type="caution">
    <text evidence="6">The sequence shown here is derived from an EMBL/GenBank/DDBJ whole genome shotgun (WGS) entry which is preliminary data.</text>
</comment>
<name>A0A198UHL3_MORCA</name>
<dbReference type="eggNOG" id="COG2081">
    <property type="taxonomic scope" value="Bacteria"/>
</dbReference>
<protein>
    <submittedName>
        <fullName evidence="6">NADFAD-utilizing dehydrogenase</fullName>
    </submittedName>
</protein>
<accession>A0A198UHL3</accession>
<dbReference type="InterPro" id="IPR022460">
    <property type="entry name" value="Flavoprotein_PP4765"/>
</dbReference>
<dbReference type="InterPro" id="IPR055178">
    <property type="entry name" value="RsdA/BaiN/AoA(So)-like_dom"/>
</dbReference>
<evidence type="ECO:0000256" key="2">
    <source>
        <dbReference type="ARBA" id="ARBA00022630"/>
    </source>
</evidence>
<dbReference type="PANTHER" id="PTHR42887:SF1">
    <property type="entry name" value="BLR3961 PROTEIN"/>
    <property type="match status" value="1"/>
</dbReference>
<dbReference type="SUPFAM" id="SSF160996">
    <property type="entry name" value="HI0933 insert domain-like"/>
    <property type="match status" value="1"/>
</dbReference>
<dbReference type="InterPro" id="IPR057661">
    <property type="entry name" value="RsdA/BaiN/AoA(So)_Rossmann"/>
</dbReference>
<feature type="domain" description="RsdA/BaiN/AoA(So)-like insert" evidence="5">
    <location>
        <begin position="193"/>
        <end position="340"/>
    </location>
</feature>
<keyword evidence="2" id="KW-0285">Flavoprotein</keyword>
<dbReference type="Proteomes" id="UP000078228">
    <property type="component" value="Unassembled WGS sequence"/>
</dbReference>
<comment type="cofactor">
    <cofactor evidence="1">
        <name>FAD</name>
        <dbReference type="ChEBI" id="CHEBI:57692"/>
    </cofactor>
</comment>
<dbReference type="Gene3D" id="2.40.30.10">
    <property type="entry name" value="Translation factors"/>
    <property type="match status" value="1"/>
</dbReference>
<feature type="domain" description="RsdA/BaiN/AoA(So)-like Rossmann fold-like" evidence="4">
    <location>
        <begin position="4"/>
        <end position="391"/>
    </location>
</feature>
<dbReference type="InterPro" id="IPR036188">
    <property type="entry name" value="FAD/NAD-bd_sf"/>
</dbReference>
<evidence type="ECO:0000313" key="6">
    <source>
        <dbReference type="EMBL" id="OAU94717.1"/>
    </source>
</evidence>
<evidence type="ECO:0000313" key="7">
    <source>
        <dbReference type="Proteomes" id="UP000078228"/>
    </source>
</evidence>
<dbReference type="Pfam" id="PF03486">
    <property type="entry name" value="HI0933_like"/>
    <property type="match status" value="1"/>
</dbReference>
<dbReference type="PATRIC" id="fig|480.237.peg.214"/>
<dbReference type="Gene3D" id="1.10.8.260">
    <property type="entry name" value="HI0933 insert domain-like"/>
    <property type="match status" value="1"/>
</dbReference>
<keyword evidence="7" id="KW-1185">Reference proteome</keyword>
<gene>
    <name evidence="6" type="ORF">AO384_2074</name>
</gene>